<dbReference type="GO" id="GO:0070628">
    <property type="term" value="F:proteasome binding"/>
    <property type="evidence" value="ECO:0007669"/>
    <property type="project" value="InterPro"/>
</dbReference>
<comment type="caution">
    <text evidence="2">The sequence shown here is derived from an EMBL/GenBank/DDBJ whole genome shotgun (WGS) entry which is preliminary data.</text>
</comment>
<dbReference type="SUPFAM" id="SSF48371">
    <property type="entry name" value="ARM repeat"/>
    <property type="match status" value="1"/>
</dbReference>
<evidence type="ECO:0000313" key="2">
    <source>
        <dbReference type="EMBL" id="EDP42390.1"/>
    </source>
</evidence>
<dbReference type="EMBL" id="AAYY01000011">
    <property type="protein sequence ID" value="EDP42390.1"/>
    <property type="molecule type" value="Genomic_DNA"/>
</dbReference>
<feature type="domain" description="Proteasome activator complex subunit 4 C-terminal" evidence="1">
    <location>
        <begin position="205"/>
        <end position="291"/>
    </location>
</feature>
<sequence>MRRRCKSLQAQLRSARLERKPSAQGASTYDLAASTMALWVCLNLDDHRLGPMSTYVLELVPDLFDAFQLRDNEELSSTAHDVLVQVASFPFSEVQVPALVDCLLRIARSSNSWHSRLDALPFLQIVYFQNLFYLSQSMKEEILHVLHTLLSDPHIEVRDMAAATLSGIVRCSQRAHITDLSQRFAVMAATPLPRRGTPGIEEAITRVHAGVLGASALIAAFPYEVPDWMPALVLDTVAIHSESPVPISTTARRCAADFRRTHQDTWADDQHKFGERVQELHDFTLGRSDYFV</sequence>
<dbReference type="InterPro" id="IPR011989">
    <property type="entry name" value="ARM-like"/>
</dbReference>
<reference evidence="2 3" key="1">
    <citation type="journal article" date="2007" name="Proc. Natl. Acad. Sci. U.S.A.">
        <title>Dandruff-associated Malassezia genomes reveal convergent and divergent virulence traits shared with plant and human fungal pathogens.</title>
        <authorList>
            <person name="Xu J."/>
            <person name="Saunders C.W."/>
            <person name="Hu P."/>
            <person name="Grant R.A."/>
            <person name="Boekhout T."/>
            <person name="Kuramae E.E."/>
            <person name="Kronstad J.W."/>
            <person name="Deangelis Y.M."/>
            <person name="Reeder N.L."/>
            <person name="Johnstone K.R."/>
            <person name="Leland M."/>
            <person name="Fieno A.M."/>
            <person name="Begley W.M."/>
            <person name="Sun Y."/>
            <person name="Lacey M.P."/>
            <person name="Chaudhary T."/>
            <person name="Keough T."/>
            <person name="Chu L."/>
            <person name="Sears R."/>
            <person name="Yuan B."/>
            <person name="Dawson T.L.Jr."/>
        </authorList>
    </citation>
    <scope>NUCLEOTIDE SEQUENCE [LARGE SCALE GENOMIC DNA]</scope>
    <source>
        <strain evidence="3">ATCC MYA-4612 / CBS 7966</strain>
    </source>
</reference>
<evidence type="ECO:0000313" key="3">
    <source>
        <dbReference type="Proteomes" id="UP000008837"/>
    </source>
</evidence>
<dbReference type="GO" id="GO:0016504">
    <property type="term" value="F:peptidase activator activity"/>
    <property type="evidence" value="ECO:0007669"/>
    <property type="project" value="InterPro"/>
</dbReference>
<dbReference type="Proteomes" id="UP000008837">
    <property type="component" value="Unassembled WGS sequence"/>
</dbReference>
<gene>
    <name evidence="2" type="ORF">MGL_3148</name>
</gene>
<dbReference type="AlphaFoldDB" id="A8Q7X1"/>
<dbReference type="Gene3D" id="1.25.10.10">
    <property type="entry name" value="Leucine-rich Repeat Variant"/>
    <property type="match status" value="1"/>
</dbReference>
<dbReference type="GO" id="GO:0005634">
    <property type="term" value="C:nucleus"/>
    <property type="evidence" value="ECO:0007669"/>
    <property type="project" value="TreeGrafter"/>
</dbReference>
<dbReference type="GO" id="GO:0010499">
    <property type="term" value="P:proteasomal ubiquitin-independent protein catabolic process"/>
    <property type="evidence" value="ECO:0007669"/>
    <property type="project" value="TreeGrafter"/>
</dbReference>
<name>A8Q7X1_MALGO</name>
<dbReference type="RefSeq" id="XP_001729604.1">
    <property type="nucleotide sequence ID" value="XM_001729552.1"/>
</dbReference>
<organism evidence="2 3">
    <name type="scientific">Malassezia globosa (strain ATCC MYA-4612 / CBS 7966)</name>
    <name type="common">Dandruff-associated fungus</name>
    <dbReference type="NCBI Taxonomy" id="425265"/>
    <lineage>
        <taxon>Eukaryota</taxon>
        <taxon>Fungi</taxon>
        <taxon>Dikarya</taxon>
        <taxon>Basidiomycota</taxon>
        <taxon>Ustilaginomycotina</taxon>
        <taxon>Malasseziomycetes</taxon>
        <taxon>Malasseziales</taxon>
        <taxon>Malasseziaceae</taxon>
        <taxon>Malassezia</taxon>
    </lineage>
</organism>
<dbReference type="Pfam" id="PF11919">
    <property type="entry name" value="PSME4_C"/>
    <property type="match status" value="1"/>
</dbReference>
<dbReference type="GO" id="GO:0005829">
    <property type="term" value="C:cytosol"/>
    <property type="evidence" value="ECO:0007669"/>
    <property type="project" value="TreeGrafter"/>
</dbReference>
<dbReference type="VEuPathDB" id="FungiDB:MGL_3148"/>
<dbReference type="InterPro" id="IPR035309">
    <property type="entry name" value="PSME4"/>
</dbReference>
<dbReference type="OrthoDB" id="17907at2759"/>
<dbReference type="PANTHER" id="PTHR32170">
    <property type="entry name" value="PROTEASOME ACTIVATOR COMPLEX SUBUNIT 4"/>
    <property type="match status" value="1"/>
</dbReference>
<dbReference type="InterPro" id="IPR016024">
    <property type="entry name" value="ARM-type_fold"/>
</dbReference>
<dbReference type="OMA" id="TTDITHD"/>
<dbReference type="KEGG" id="mgl:MGL_3148"/>
<keyword evidence="3" id="KW-1185">Reference proteome</keyword>
<proteinExistence type="predicted"/>
<protein>
    <recommendedName>
        <fullName evidence="1">Proteasome activator complex subunit 4 C-terminal domain-containing protein</fullName>
    </recommendedName>
</protein>
<dbReference type="STRING" id="425265.A8Q7X1"/>
<dbReference type="GeneID" id="5853910"/>
<dbReference type="PANTHER" id="PTHR32170:SF3">
    <property type="entry name" value="PROTEASOME ACTIVATOR COMPLEX SUBUNIT 4"/>
    <property type="match status" value="1"/>
</dbReference>
<accession>A8Q7X1</accession>
<evidence type="ECO:0000259" key="1">
    <source>
        <dbReference type="Pfam" id="PF11919"/>
    </source>
</evidence>
<dbReference type="InParanoid" id="A8Q7X1"/>
<dbReference type="InterPro" id="IPR021843">
    <property type="entry name" value="PSME4_C"/>
</dbReference>